<evidence type="ECO:0000313" key="6">
    <source>
        <dbReference type="Proteomes" id="UP001294570"/>
    </source>
</evidence>
<feature type="coiled-coil region" evidence="2">
    <location>
        <begin position="206"/>
        <end position="233"/>
    </location>
</feature>
<protein>
    <recommendedName>
        <fullName evidence="7">Tetratricopeptide repeat protein</fullName>
    </recommendedName>
</protein>
<organism evidence="5 6">
    <name type="scientific">Denitrificimonas halotolerans</name>
    <dbReference type="NCBI Taxonomy" id="3098930"/>
    <lineage>
        <taxon>Bacteria</taxon>
        <taxon>Pseudomonadati</taxon>
        <taxon>Pseudomonadota</taxon>
        <taxon>Gammaproteobacteria</taxon>
        <taxon>Pseudomonadales</taxon>
        <taxon>Pseudomonadaceae</taxon>
        <taxon>Denitrificimonas</taxon>
    </lineage>
</organism>
<dbReference type="InterPro" id="IPR019734">
    <property type="entry name" value="TPR_rpt"/>
</dbReference>
<feature type="region of interest" description="Disordered" evidence="3">
    <location>
        <begin position="234"/>
        <end position="275"/>
    </location>
</feature>
<sequence>MKKIGLLGLAVSLLVGCSNAPMQQSPWLMDNTSVGGKPALCPPLTNEHELILSTSEEMMAERRRVHAALANLERLPHSIPEARLGKAKILRLLGRSEAGDLYHSLLDTCLAADGEHGIGQLLVGVQRYQDALRHLRRAVYLEPTNDYMRNDLGVAYLNLFYLNEAQFEFTTAMELNDRNLRAAENLLTLLLFQQRTQAAQILAQHRSMTAEQFQRAEERAQQLRIRQAQLEAGHQSVPNNFAVEPAAPSATSSETSPSPIGSAPLQPVQQKQKPQKTLIFKVEKITSDGSSDVENQASLTVNAVPELMLQQAEKGQNNEV</sequence>
<keyword evidence="2" id="KW-0175">Coiled coil</keyword>
<reference evidence="5 6" key="1">
    <citation type="submission" date="2023-12" db="EMBL/GenBank/DDBJ databases">
        <title>Denitrificimonas halotolerans sp. nov.,a novel species isolated from landfill leachate.</title>
        <authorList>
            <person name="Wang S."/>
        </authorList>
    </citation>
    <scope>NUCLEOTIDE SEQUENCE [LARGE SCALE GENOMIC DNA]</scope>
    <source>
        <strain evidence="5 6">JX-1</strain>
    </source>
</reference>
<proteinExistence type="predicted"/>
<keyword evidence="1" id="KW-0802">TPR repeat</keyword>
<feature type="compositionally biased region" description="Low complexity" evidence="3">
    <location>
        <begin position="244"/>
        <end position="275"/>
    </location>
</feature>
<evidence type="ECO:0000256" key="3">
    <source>
        <dbReference type="SAM" id="MobiDB-lite"/>
    </source>
</evidence>
<evidence type="ECO:0008006" key="7">
    <source>
        <dbReference type="Google" id="ProtNLM"/>
    </source>
</evidence>
<dbReference type="RefSeq" id="WP_321553615.1">
    <property type="nucleotide sequence ID" value="NZ_JAXIVU010000009.1"/>
</dbReference>
<dbReference type="PROSITE" id="PS50005">
    <property type="entry name" value="TPR"/>
    <property type="match status" value="1"/>
</dbReference>
<evidence type="ECO:0000256" key="4">
    <source>
        <dbReference type="SAM" id="SignalP"/>
    </source>
</evidence>
<keyword evidence="6" id="KW-1185">Reference proteome</keyword>
<name>A0ABU5GTG9_9GAMM</name>
<dbReference type="SUPFAM" id="SSF48452">
    <property type="entry name" value="TPR-like"/>
    <property type="match status" value="1"/>
</dbReference>
<feature type="chain" id="PRO_5045921810" description="Tetratricopeptide repeat protein" evidence="4">
    <location>
        <begin position="21"/>
        <end position="320"/>
    </location>
</feature>
<dbReference type="Proteomes" id="UP001294570">
    <property type="component" value="Unassembled WGS sequence"/>
</dbReference>
<accession>A0ABU5GTG9</accession>
<feature type="repeat" description="TPR" evidence="1">
    <location>
        <begin position="112"/>
        <end position="145"/>
    </location>
</feature>
<keyword evidence="4" id="KW-0732">Signal</keyword>
<comment type="caution">
    <text evidence="5">The sequence shown here is derived from an EMBL/GenBank/DDBJ whole genome shotgun (WGS) entry which is preliminary data.</text>
</comment>
<dbReference type="Gene3D" id="1.25.40.10">
    <property type="entry name" value="Tetratricopeptide repeat domain"/>
    <property type="match status" value="1"/>
</dbReference>
<feature type="signal peptide" evidence="4">
    <location>
        <begin position="1"/>
        <end position="20"/>
    </location>
</feature>
<dbReference type="EMBL" id="JAXIVU010000009">
    <property type="protein sequence ID" value="MDY7219526.1"/>
    <property type="molecule type" value="Genomic_DNA"/>
</dbReference>
<evidence type="ECO:0000313" key="5">
    <source>
        <dbReference type="EMBL" id="MDY7219526.1"/>
    </source>
</evidence>
<dbReference type="PROSITE" id="PS51257">
    <property type="entry name" value="PROKAR_LIPOPROTEIN"/>
    <property type="match status" value="1"/>
</dbReference>
<evidence type="ECO:0000256" key="2">
    <source>
        <dbReference type="SAM" id="Coils"/>
    </source>
</evidence>
<gene>
    <name evidence="5" type="ORF">TOI97_08105</name>
</gene>
<evidence type="ECO:0000256" key="1">
    <source>
        <dbReference type="PROSITE-ProRule" id="PRU00339"/>
    </source>
</evidence>
<dbReference type="InterPro" id="IPR011990">
    <property type="entry name" value="TPR-like_helical_dom_sf"/>
</dbReference>